<organism evidence="2">
    <name type="scientific">uncultured Helicobacter sp</name>
    <dbReference type="NCBI Taxonomy" id="175537"/>
    <lineage>
        <taxon>Bacteria</taxon>
        <taxon>Pseudomonadati</taxon>
        <taxon>Campylobacterota</taxon>
        <taxon>Epsilonproteobacteria</taxon>
        <taxon>Campylobacterales</taxon>
        <taxon>Helicobacteraceae</taxon>
        <taxon>Helicobacter</taxon>
        <taxon>environmental samples</taxon>
    </lineage>
</organism>
<reference evidence="2" key="1">
    <citation type="journal article" date="2020" name="J. ISSAAS">
        <title>Lactobacilli and other gastrointestinal microbiota of Peromyscus leucopus, reservoir host for agents of Lyme disease and other zoonoses in North America.</title>
        <authorList>
            <person name="Milovic A."/>
            <person name="Bassam K."/>
            <person name="Shao H."/>
            <person name="Chatzistamou I."/>
            <person name="Tufts D.M."/>
            <person name="Diuk-Wasser M."/>
            <person name="Barbour A.G."/>
        </authorList>
    </citation>
    <scope>NUCLEOTIDE SEQUENCE</scope>
    <source>
        <strain evidence="2">LL4</strain>
    </source>
</reference>
<keyword evidence="1" id="KW-0472">Membrane</keyword>
<evidence type="ECO:0000313" key="2">
    <source>
        <dbReference type="EMBL" id="QGT50209.1"/>
    </source>
</evidence>
<name>A0A650EKF4_9HELI</name>
<dbReference type="EMBL" id="MN577568">
    <property type="protein sequence ID" value="QGT50209.1"/>
    <property type="molecule type" value="Genomic_DNA"/>
</dbReference>
<feature type="transmembrane region" description="Helical" evidence="1">
    <location>
        <begin position="44"/>
        <end position="68"/>
    </location>
</feature>
<keyword evidence="1" id="KW-0812">Transmembrane</keyword>
<feature type="transmembrane region" description="Helical" evidence="1">
    <location>
        <begin position="5"/>
        <end position="24"/>
    </location>
</feature>
<sequence length="341" mass="40253">MKLKYYALFSFVFCLILGLYIYSLESESYTYVLPFNEISITLPVAVWIVGIIGLFFVLTLAFFASAWAKDMLESYHRKHDYDKLLTQINEQALNQPIKNRIYKRKAFGDLSKILQRFYLKPRLDSAESFNHKIDTLFENYKDVMSGKVVDLKSYRLSKDNKFIIQNLKNKIRANYKVGFNILHENESEELKKFAFLEILKNADYKEFEKLLSQMPELPLDKPIVKEILKIYLKYPQNIDNENLSKACKSVGFDANDYLQFARDSQGILSPDKWIRLFEECADNDENAEMAVFYVFFELEMLDKAKERHRSHIKGEYKLIDAYFDLKNANKNYPFDIFLIKA</sequence>
<evidence type="ECO:0008006" key="3">
    <source>
        <dbReference type="Google" id="ProtNLM"/>
    </source>
</evidence>
<keyword evidence="1" id="KW-1133">Transmembrane helix</keyword>
<accession>A0A650EKF4</accession>
<gene>
    <name evidence="2" type="ORF">Helico6505_0410</name>
</gene>
<evidence type="ECO:0000256" key="1">
    <source>
        <dbReference type="SAM" id="Phobius"/>
    </source>
</evidence>
<proteinExistence type="predicted"/>
<dbReference type="AlphaFoldDB" id="A0A650EKF4"/>
<protein>
    <recommendedName>
        <fullName evidence="3">LapA family protein</fullName>
    </recommendedName>
</protein>